<reference evidence="2" key="1">
    <citation type="submission" date="2025-08" db="UniProtKB">
        <authorList>
            <consortium name="RefSeq"/>
        </authorList>
    </citation>
    <scope>IDENTIFICATION</scope>
    <source>
        <tissue evidence="2">Whole insect</tissue>
    </source>
</reference>
<dbReference type="RefSeq" id="XP_028152193.1">
    <property type="nucleotide sequence ID" value="XM_028296392.1"/>
</dbReference>
<dbReference type="InParanoid" id="A0A6P7H3B1"/>
<name>A0A6P7H3B1_DIAVI</name>
<feature type="region of interest" description="Disordered" evidence="1">
    <location>
        <begin position="27"/>
        <end position="48"/>
    </location>
</feature>
<organism evidence="2">
    <name type="scientific">Diabrotica virgifera virgifera</name>
    <name type="common">western corn rootworm</name>
    <dbReference type="NCBI Taxonomy" id="50390"/>
    <lineage>
        <taxon>Eukaryota</taxon>
        <taxon>Metazoa</taxon>
        <taxon>Ecdysozoa</taxon>
        <taxon>Arthropoda</taxon>
        <taxon>Hexapoda</taxon>
        <taxon>Insecta</taxon>
        <taxon>Pterygota</taxon>
        <taxon>Neoptera</taxon>
        <taxon>Endopterygota</taxon>
        <taxon>Coleoptera</taxon>
        <taxon>Polyphaga</taxon>
        <taxon>Cucujiformia</taxon>
        <taxon>Chrysomeloidea</taxon>
        <taxon>Chrysomelidae</taxon>
        <taxon>Galerucinae</taxon>
        <taxon>Diabroticina</taxon>
        <taxon>Diabroticites</taxon>
        <taxon>Diabrotica</taxon>
    </lineage>
</organism>
<gene>
    <name evidence="2" type="primary">LOC114345594</name>
</gene>
<evidence type="ECO:0000256" key="1">
    <source>
        <dbReference type="SAM" id="MobiDB-lite"/>
    </source>
</evidence>
<evidence type="ECO:0000313" key="2">
    <source>
        <dbReference type="RefSeq" id="XP_028152193.1"/>
    </source>
</evidence>
<protein>
    <submittedName>
        <fullName evidence="2">Uncharacterized protein LOC114345594</fullName>
    </submittedName>
</protein>
<accession>A0A6P7H3B1</accession>
<proteinExistence type="predicted"/>
<dbReference type="AlphaFoldDB" id="A0A6P7H3B1"/>
<sequence>MKNRGEKRFKEVQVAILMETQENIKEKRKLQEEGNISPAKKFDNKAGKENLDYGPNISEVYLSDIELQKEIDVLCAGLQVTPEEQLSIANETIDQFENSVYISQRFKRLTASNFGDVIKRKSTTSCHNLVKKILNTSNTVEPRLSIRVPNQGYDG</sequence>